<dbReference type="AlphaFoldDB" id="A0A6S6UM62"/>
<evidence type="ECO:0000313" key="3">
    <source>
        <dbReference type="EMBL" id="CAA6830390.1"/>
    </source>
</evidence>
<organism evidence="3">
    <name type="scientific">uncultured Aureispira sp</name>
    <dbReference type="NCBI Taxonomy" id="1331704"/>
    <lineage>
        <taxon>Bacteria</taxon>
        <taxon>Pseudomonadati</taxon>
        <taxon>Bacteroidota</taxon>
        <taxon>Saprospiria</taxon>
        <taxon>Saprospirales</taxon>
        <taxon>Saprospiraceae</taxon>
        <taxon>Aureispira</taxon>
        <taxon>environmental samples</taxon>
    </lineage>
</organism>
<dbReference type="InterPro" id="IPR026444">
    <property type="entry name" value="Secre_tail"/>
</dbReference>
<feature type="chain" id="PRO_5028314649" evidence="1">
    <location>
        <begin position="28"/>
        <end position="939"/>
    </location>
</feature>
<evidence type="ECO:0000259" key="2">
    <source>
        <dbReference type="Pfam" id="PF18962"/>
    </source>
</evidence>
<dbReference type="EMBL" id="CACVAQ010000551">
    <property type="protein sequence ID" value="CAA6830390.1"/>
    <property type="molecule type" value="Genomic_DNA"/>
</dbReference>
<gene>
    <name evidence="3" type="ORF">HELGO_WM27329</name>
</gene>
<name>A0A6S6UM62_9BACT</name>
<proteinExistence type="predicted"/>
<feature type="signal peptide" evidence="1">
    <location>
        <begin position="1"/>
        <end position="27"/>
    </location>
</feature>
<feature type="domain" description="Secretion system C-terminal sorting" evidence="2">
    <location>
        <begin position="861"/>
        <end position="929"/>
    </location>
</feature>
<evidence type="ECO:0000256" key="1">
    <source>
        <dbReference type="SAM" id="SignalP"/>
    </source>
</evidence>
<dbReference type="Pfam" id="PF18962">
    <property type="entry name" value="Por_Secre_tail"/>
    <property type="match status" value="1"/>
</dbReference>
<reference evidence="3" key="1">
    <citation type="submission" date="2020-01" db="EMBL/GenBank/DDBJ databases">
        <authorList>
            <person name="Meier V. D."/>
            <person name="Meier V D."/>
        </authorList>
    </citation>
    <scope>NUCLEOTIDE SEQUENCE</scope>
    <source>
        <strain evidence="3">HLG_WM_MAG_10</strain>
    </source>
</reference>
<protein>
    <submittedName>
        <fullName evidence="3">Internalin, putative</fullName>
    </submittedName>
</protein>
<accession>A0A6S6UM62</accession>
<sequence length="939" mass="99522">MNLLYLRNQFTIGFILLFCSLALESNASHNMGADLSYVCTGGNNYIFTLAFYRDCAGISAPNTVNLSLSSASGCGTNQSVSMIQQSVAEASPLCAAQLPNSTCNGGTLQGVEVYTYTASVTLSGPCTDWVASFSDCCRNGAITNSSSGSIYVETLINNVAAPCNSSPVFATPPIPYICNNQPFGYNHGTTDPDGDSLVFSLITPKESPSLNITHNAGFSATQPLSTTGAYAFDPATGQMNFTPNTTQIGVVAILVEEYRNGVLIGTTMRDMEIVVIACTNNTPIPSAVQNLSGGALNNSAFETCIGNTLSFDITCSDQDAADVVTVVNTVAANLPGATVTVVNGNPASINVSWFVSSITNQTFIINFNDGSCPVAGQQTLGFIIKPVTVSFPAQGTIKCPDVTTKQLQALAGSGTYIWSPSTNLSDPNISNPIATIPSTPATFSVTYTDPLGCIATNSITITDHAMDLVFTPDTSQLQFCTGDAPINLVAALNGDVPIPIAGGYTTGTTTFAPIPIPGGTTVSLSDDALSAAQPIGFSFNFWGTNYTDFFISSNGFISFTAGSSNGCCSGQSLPSTSTPNNLIAFSWDDLDPGNGGQPAVNLIRHQTVGIAPNRILVMEFFNVNHYPSGNNVTSQVHLIEATGCIEIHTTTQPDGSGGHTMGIEDAGGNNAVVVAGRNRAAWTATNEGITFCPIPTGFSSNYSYSWSPSLGLSSTNTATTSASPALTTTYTCTSDDGICATQRNIQIGCTLLPVKCERFSALQQNNSIQLEWTTLSEDNNLGFSIERSTDGILFEEIAWADGRGTTNVSQRYTYHDAAVANGLSYYYRLKQVDVSYSSELVCDIAHVQMTGTFVNHIHLQPNPTKGNTRLRFHSKQLNSVEIKITDVVGRTLINMGTHEILQGHNSIEIPLNTFTTGIYYIELKNEKEGFRTLKKAIKQ</sequence>
<keyword evidence="1" id="KW-0732">Signal</keyword>
<dbReference type="NCBIfam" id="TIGR04183">
    <property type="entry name" value="Por_Secre_tail"/>
    <property type="match status" value="1"/>
</dbReference>
<dbReference type="Gene3D" id="2.60.40.10">
    <property type="entry name" value="Immunoglobulins"/>
    <property type="match status" value="1"/>
</dbReference>
<dbReference type="InterPro" id="IPR013783">
    <property type="entry name" value="Ig-like_fold"/>
</dbReference>